<keyword evidence="6" id="KW-0198">Cysteine biosynthesis</keyword>
<dbReference type="Gene3D" id="3.40.50.1100">
    <property type="match status" value="2"/>
</dbReference>
<evidence type="ECO:0000313" key="8">
    <source>
        <dbReference type="EMBL" id="PRQ22486.1"/>
    </source>
</evidence>
<gene>
    <name evidence="8" type="ORF">RchiOBHm_Chr6g0250851</name>
</gene>
<dbReference type="InterPro" id="IPR050214">
    <property type="entry name" value="Cys_Synth/Cystath_Beta-Synth"/>
</dbReference>
<keyword evidence="8" id="KW-0456">Lyase</keyword>
<protein>
    <submittedName>
        <fullName evidence="8">L-3-cyanoalanine synthase 1</fullName>
        <ecNumber evidence="8">4.4.1.9</ecNumber>
    </submittedName>
</protein>
<evidence type="ECO:0000313" key="9">
    <source>
        <dbReference type="Proteomes" id="UP000238479"/>
    </source>
</evidence>
<keyword evidence="9" id="KW-1185">Reference proteome</keyword>
<dbReference type="Pfam" id="PF00291">
    <property type="entry name" value="PALP"/>
    <property type="match status" value="1"/>
</dbReference>
<evidence type="ECO:0000259" key="7">
    <source>
        <dbReference type="Pfam" id="PF00291"/>
    </source>
</evidence>
<sequence length="175" mass="18764">MFNDAEKKGLLTPGVKTLIEPTSGNMGISMAFMAAVKGYKMVLTMPSYTSLERRMCIRAFGAELILTDPPKGMGGTVKKAYDLLESTPNALMLQQFSNPAKTQVHSETAGPEIWEDTNGKVDIFVMGIGSGGTISGVGQYLKSQNPDCNIYGVEPAESNNRLNGGKPVFKGHSII</sequence>
<comment type="similarity">
    <text evidence="2">Belongs to the cysteine synthase/cystathionine beta-synthase family.</text>
</comment>
<dbReference type="OMA" id="LERRMCI"/>
<dbReference type="Gramene" id="PRQ22486">
    <property type="protein sequence ID" value="PRQ22486"/>
    <property type="gene ID" value="RchiOBHm_Chr6g0250851"/>
</dbReference>
<name>A0A2P6PKP1_ROSCH</name>
<comment type="cofactor">
    <cofactor evidence="1">
        <name>pyridoxal 5'-phosphate</name>
        <dbReference type="ChEBI" id="CHEBI:597326"/>
    </cofactor>
</comment>
<dbReference type="GO" id="GO:0016740">
    <property type="term" value="F:transferase activity"/>
    <property type="evidence" value="ECO:0007669"/>
    <property type="project" value="UniProtKB-KW"/>
</dbReference>
<dbReference type="Proteomes" id="UP000238479">
    <property type="component" value="Chromosome 6"/>
</dbReference>
<evidence type="ECO:0000256" key="3">
    <source>
        <dbReference type="ARBA" id="ARBA00022605"/>
    </source>
</evidence>
<dbReference type="GO" id="GO:0050017">
    <property type="term" value="F:L-3-cyanoalanine synthase activity"/>
    <property type="evidence" value="ECO:0007669"/>
    <property type="project" value="UniProtKB-EC"/>
</dbReference>
<dbReference type="EMBL" id="PDCK01000044">
    <property type="protein sequence ID" value="PRQ22486.1"/>
    <property type="molecule type" value="Genomic_DNA"/>
</dbReference>
<dbReference type="EC" id="4.4.1.9" evidence="8"/>
<proteinExistence type="inferred from homology"/>
<dbReference type="FunFam" id="3.40.50.1100:FF:000002">
    <property type="entry name" value="Cysteine synthase"/>
    <property type="match status" value="1"/>
</dbReference>
<evidence type="ECO:0000256" key="4">
    <source>
        <dbReference type="ARBA" id="ARBA00022679"/>
    </source>
</evidence>
<dbReference type="GO" id="GO:0019344">
    <property type="term" value="P:cysteine biosynthetic process"/>
    <property type="evidence" value="ECO:0007669"/>
    <property type="project" value="UniProtKB-KW"/>
</dbReference>
<dbReference type="SUPFAM" id="SSF53686">
    <property type="entry name" value="Tryptophan synthase beta subunit-like PLP-dependent enzymes"/>
    <property type="match status" value="1"/>
</dbReference>
<keyword evidence="4" id="KW-0808">Transferase</keyword>
<dbReference type="InterPro" id="IPR001926">
    <property type="entry name" value="TrpB-like_PALP"/>
</dbReference>
<keyword evidence="3" id="KW-0028">Amino-acid biosynthesis</keyword>
<accession>A0A2P6PKP1</accession>
<evidence type="ECO:0000256" key="1">
    <source>
        <dbReference type="ARBA" id="ARBA00001933"/>
    </source>
</evidence>
<dbReference type="AlphaFoldDB" id="A0A2P6PKP1"/>
<evidence type="ECO:0000256" key="5">
    <source>
        <dbReference type="ARBA" id="ARBA00022898"/>
    </source>
</evidence>
<dbReference type="PANTHER" id="PTHR10314">
    <property type="entry name" value="CYSTATHIONINE BETA-SYNTHASE"/>
    <property type="match status" value="1"/>
</dbReference>
<organism evidence="8 9">
    <name type="scientific">Rosa chinensis</name>
    <name type="common">China rose</name>
    <dbReference type="NCBI Taxonomy" id="74649"/>
    <lineage>
        <taxon>Eukaryota</taxon>
        <taxon>Viridiplantae</taxon>
        <taxon>Streptophyta</taxon>
        <taxon>Embryophyta</taxon>
        <taxon>Tracheophyta</taxon>
        <taxon>Spermatophyta</taxon>
        <taxon>Magnoliopsida</taxon>
        <taxon>eudicotyledons</taxon>
        <taxon>Gunneridae</taxon>
        <taxon>Pentapetalae</taxon>
        <taxon>rosids</taxon>
        <taxon>fabids</taxon>
        <taxon>Rosales</taxon>
        <taxon>Rosaceae</taxon>
        <taxon>Rosoideae</taxon>
        <taxon>Rosoideae incertae sedis</taxon>
        <taxon>Rosa</taxon>
    </lineage>
</organism>
<evidence type="ECO:0000256" key="2">
    <source>
        <dbReference type="ARBA" id="ARBA00007103"/>
    </source>
</evidence>
<comment type="caution">
    <text evidence="8">The sequence shown here is derived from an EMBL/GenBank/DDBJ whole genome shotgun (WGS) entry which is preliminary data.</text>
</comment>
<dbReference type="STRING" id="74649.A0A2P6PKP1"/>
<reference evidence="8 9" key="1">
    <citation type="journal article" date="2018" name="Nat. Genet.">
        <title>The Rosa genome provides new insights in the design of modern roses.</title>
        <authorList>
            <person name="Bendahmane M."/>
        </authorList>
    </citation>
    <scope>NUCLEOTIDE SEQUENCE [LARGE SCALE GENOMIC DNA]</scope>
    <source>
        <strain evidence="9">cv. Old Blush</strain>
    </source>
</reference>
<evidence type="ECO:0000256" key="6">
    <source>
        <dbReference type="ARBA" id="ARBA00023192"/>
    </source>
</evidence>
<dbReference type="InterPro" id="IPR036052">
    <property type="entry name" value="TrpB-like_PALP_sf"/>
</dbReference>
<keyword evidence="5" id="KW-0663">Pyridoxal phosphate</keyword>
<feature type="domain" description="Tryptophan synthase beta chain-like PALP" evidence="7">
    <location>
        <begin position="9"/>
        <end position="159"/>
    </location>
</feature>